<protein>
    <submittedName>
        <fullName evidence="1">Uncharacterized conserved protein YbjT, contains NAD(P)-binding and DUF2867 domains</fullName>
    </submittedName>
</protein>
<dbReference type="EMBL" id="FPAA01000006">
    <property type="protein sequence ID" value="SFS69948.1"/>
    <property type="molecule type" value="Genomic_DNA"/>
</dbReference>
<dbReference type="Proteomes" id="UP000198660">
    <property type="component" value="Unassembled WGS sequence"/>
</dbReference>
<dbReference type="RefSeq" id="WP_091836801.1">
    <property type="nucleotide sequence ID" value="NZ_FPAA01000006.1"/>
</dbReference>
<evidence type="ECO:0000313" key="1">
    <source>
        <dbReference type="EMBL" id="SFS69948.1"/>
    </source>
</evidence>
<evidence type="ECO:0000313" key="2">
    <source>
        <dbReference type="Proteomes" id="UP000198660"/>
    </source>
</evidence>
<sequence length="224" mass="25221">MTQKHAIVVGASGLIGSSLVPLLLNSPAYHQVTLLLRRPLPIQHEKLVQRVIDFNRIEQEDIPFPAEDIFCCLGTTIRVAKTKEAFRKVDLEYPLALAQLAKEHQSKRFLIISSLGADSKSSFFYNRIKGELETGLHQLHLSSLHILQPSLLLGERKEKRPGENFAGQWMPRLSFLLQGPLKKYRAIHAHTVAKAMYTIAQGEETGERIYLSDEIAKIGSDETK</sequence>
<gene>
    <name evidence="1" type="ORF">SAMN05444972_10643</name>
</gene>
<dbReference type="SUPFAM" id="SSF51735">
    <property type="entry name" value="NAD(P)-binding Rossmann-fold domains"/>
    <property type="match status" value="1"/>
</dbReference>
<dbReference type="InterPro" id="IPR014843">
    <property type="entry name" value="Him1/Fmp52"/>
</dbReference>
<dbReference type="PANTHER" id="PTHR14097">
    <property type="entry name" value="OXIDOREDUCTASE HTATIP2"/>
    <property type="match status" value="1"/>
</dbReference>
<dbReference type="OrthoDB" id="9798632at2"/>
<accession>A0A1I6RZM8</accession>
<dbReference type="Pfam" id="PF08732">
    <property type="entry name" value="HIM1"/>
    <property type="match status" value="1"/>
</dbReference>
<dbReference type="Gene3D" id="3.40.50.720">
    <property type="entry name" value="NAD(P)-binding Rossmann-like Domain"/>
    <property type="match status" value="1"/>
</dbReference>
<name>A0A1I6RZM8_9BACL</name>
<dbReference type="PANTHER" id="PTHR14097:SF7">
    <property type="entry name" value="OXIDOREDUCTASE HTATIP2"/>
    <property type="match status" value="1"/>
</dbReference>
<reference evidence="2" key="1">
    <citation type="submission" date="2016-10" db="EMBL/GenBank/DDBJ databases">
        <authorList>
            <person name="Varghese N."/>
            <person name="Submissions S."/>
        </authorList>
    </citation>
    <scope>NUCLEOTIDE SEQUENCE [LARGE SCALE GENOMIC DNA]</scope>
    <source>
        <strain evidence="2">DSM 45789</strain>
    </source>
</reference>
<dbReference type="InterPro" id="IPR036291">
    <property type="entry name" value="NAD(P)-bd_dom_sf"/>
</dbReference>
<dbReference type="AlphaFoldDB" id="A0A1I6RZM8"/>
<keyword evidence="2" id="KW-1185">Reference proteome</keyword>
<proteinExistence type="predicted"/>
<organism evidence="1 2">
    <name type="scientific">Marininema halotolerans</name>
    <dbReference type="NCBI Taxonomy" id="1155944"/>
    <lineage>
        <taxon>Bacteria</taxon>
        <taxon>Bacillati</taxon>
        <taxon>Bacillota</taxon>
        <taxon>Bacilli</taxon>
        <taxon>Bacillales</taxon>
        <taxon>Thermoactinomycetaceae</taxon>
        <taxon>Marininema</taxon>
    </lineage>
</organism>